<dbReference type="HOGENOM" id="CLU_2587354_0_0_0"/>
<name>Q7UQ45_RHOBA</name>
<organism evidence="1 2">
    <name type="scientific">Rhodopirellula baltica (strain DSM 10527 / NCIMB 13988 / SH1)</name>
    <dbReference type="NCBI Taxonomy" id="243090"/>
    <lineage>
        <taxon>Bacteria</taxon>
        <taxon>Pseudomonadati</taxon>
        <taxon>Planctomycetota</taxon>
        <taxon>Planctomycetia</taxon>
        <taxon>Pirellulales</taxon>
        <taxon>Pirellulaceae</taxon>
        <taxon>Rhodopirellula</taxon>
    </lineage>
</organism>
<sequence>MRWRHASVRSTIDRAKWVADEGDPILSIGSKPVPASNIPVPSSGVTRSGNLLPSRRFAQSESFNTRHVARSYLHRISISF</sequence>
<dbReference type="EnsemblBacteria" id="CAD74860">
    <property type="protein sequence ID" value="CAD74860"/>
    <property type="gene ID" value="RB6525"/>
</dbReference>
<dbReference type="EMBL" id="BX294144">
    <property type="protein sequence ID" value="CAD74860.1"/>
    <property type="molecule type" value="Genomic_DNA"/>
</dbReference>
<accession>Q7UQ45</accession>
<dbReference type="Proteomes" id="UP000001025">
    <property type="component" value="Chromosome"/>
</dbReference>
<dbReference type="AlphaFoldDB" id="Q7UQ45"/>
<proteinExistence type="predicted"/>
<keyword evidence="2" id="KW-1185">Reference proteome</keyword>
<dbReference type="KEGG" id="rba:RB6525"/>
<protein>
    <submittedName>
        <fullName evidence="1">Uncharacterized protein</fullName>
    </submittedName>
</protein>
<evidence type="ECO:0000313" key="2">
    <source>
        <dbReference type="Proteomes" id="UP000001025"/>
    </source>
</evidence>
<reference evidence="1 2" key="1">
    <citation type="journal article" date="2003" name="Proc. Natl. Acad. Sci. U.S.A.">
        <title>Complete genome sequence of the marine planctomycete Pirellula sp. strain 1.</title>
        <authorList>
            <person name="Gloeckner F.O."/>
            <person name="Kube M."/>
            <person name="Bauer M."/>
            <person name="Teeling H."/>
            <person name="Lombardot T."/>
            <person name="Ludwig W."/>
            <person name="Gade D."/>
            <person name="Beck A."/>
            <person name="Borzym K."/>
            <person name="Heitmann K."/>
            <person name="Rabus R."/>
            <person name="Schlesner H."/>
            <person name="Amann R."/>
            <person name="Reinhardt R."/>
        </authorList>
    </citation>
    <scope>NUCLEOTIDE SEQUENCE [LARGE SCALE GENOMIC DNA]</scope>
    <source>
        <strain evidence="2">DSM 10527 / NCIMB 13988 / SH1</strain>
    </source>
</reference>
<evidence type="ECO:0000313" key="1">
    <source>
        <dbReference type="EMBL" id="CAD74860.1"/>
    </source>
</evidence>
<dbReference type="InParanoid" id="Q7UQ45"/>
<gene>
    <name evidence="1" type="ordered locus">RB6525</name>
</gene>
<dbReference type="STRING" id="243090.RB6525"/>